<name>A0AAX3N2Q8_9BACL</name>
<dbReference type="SUPFAM" id="SSF53335">
    <property type="entry name" value="S-adenosyl-L-methionine-dependent methyltransferases"/>
    <property type="match status" value="1"/>
</dbReference>
<dbReference type="GO" id="GO:0032259">
    <property type="term" value="P:methylation"/>
    <property type="evidence" value="ECO:0007669"/>
    <property type="project" value="UniProtKB-KW"/>
</dbReference>
<dbReference type="InterPro" id="IPR029063">
    <property type="entry name" value="SAM-dependent_MTases_sf"/>
</dbReference>
<dbReference type="InterPro" id="IPR010719">
    <property type="entry name" value="MnmM_MeTrfase"/>
</dbReference>
<dbReference type="PANTHER" id="PTHR35276:SF1">
    <property type="entry name" value="TRNA (MNM(5)S(2)U34)-METHYLTRANSFERASE, CHLOROPLASTIC"/>
    <property type="match status" value="1"/>
</dbReference>
<organism evidence="1 3">
    <name type="scientific">Paenibacillus urinalis</name>
    <dbReference type="NCBI Taxonomy" id="521520"/>
    <lineage>
        <taxon>Bacteria</taxon>
        <taxon>Bacillati</taxon>
        <taxon>Bacillota</taxon>
        <taxon>Bacilli</taxon>
        <taxon>Bacillales</taxon>
        <taxon>Paenibacillaceae</taxon>
        <taxon>Paenibacillus</taxon>
    </lineage>
</organism>
<sequence>MGFISVLSCAHQWIAARLRSGDYAIDATLGTGSDALFLAQTVGAKGHVYGFDIQEEAIRLSSAKLNNAANMDKLAPFSLFCCSHADMKEIIPTDKHGQIGAVMFNLGYLPVEHVDHSVITETSSTITAVTAALELLRPKGILTVVLYPGHQGGDEEATSVSKWASQLPTSVGQAVIYRQLQRETSPYLIAIEKK</sequence>
<dbReference type="PANTHER" id="PTHR35276">
    <property type="entry name" value="S-ADENOSYL-L-METHIONINE-DEPENDENT METHYLTRANSFERASES SUPERFAMILY PROTEIN"/>
    <property type="match status" value="1"/>
</dbReference>
<dbReference type="RefSeq" id="WP_274336868.1">
    <property type="nucleotide sequence ID" value="NZ_CP118101.1"/>
</dbReference>
<accession>A0AAX3N2Q8</accession>
<dbReference type="Proteomes" id="UP001220962">
    <property type="component" value="Chromosome"/>
</dbReference>
<protein>
    <submittedName>
        <fullName evidence="1">Class I SAM-dependent methyltransferase</fullName>
    </submittedName>
</protein>
<dbReference type="Pfam" id="PF06962">
    <property type="entry name" value="rRNA_methylase"/>
    <property type="match status" value="1"/>
</dbReference>
<evidence type="ECO:0000313" key="2">
    <source>
        <dbReference type="EMBL" id="WDI03770.1"/>
    </source>
</evidence>
<keyword evidence="1" id="KW-0808">Transferase</keyword>
<keyword evidence="1" id="KW-0489">Methyltransferase</keyword>
<evidence type="ECO:0000313" key="3">
    <source>
        <dbReference type="Proteomes" id="UP001220962"/>
    </source>
</evidence>
<dbReference type="EMBL" id="CP118101">
    <property type="protein sequence ID" value="WDH84130.1"/>
    <property type="molecule type" value="Genomic_DNA"/>
</dbReference>
<dbReference type="CDD" id="cd02440">
    <property type="entry name" value="AdoMet_MTases"/>
    <property type="match status" value="1"/>
</dbReference>
<dbReference type="EMBL" id="CP118108">
    <property type="protein sequence ID" value="WDI03770.1"/>
    <property type="molecule type" value="Genomic_DNA"/>
</dbReference>
<gene>
    <name evidence="1" type="ORF">PUW23_07925</name>
    <name evidence="2" type="ORF">PUW25_07400</name>
</gene>
<reference evidence="1 4" key="1">
    <citation type="submission" date="2023-02" db="EMBL/GenBank/DDBJ databases">
        <title>Pathogen: clinical or host-associated sample.</title>
        <authorList>
            <person name="Hergert J."/>
            <person name="Casey R."/>
            <person name="Wagner J."/>
            <person name="Young E.L."/>
            <person name="Oakeson K.F."/>
        </authorList>
    </citation>
    <scope>NUCLEOTIDE SEQUENCE</scope>
    <source>
        <strain evidence="2 4">2022CK-00829</strain>
        <strain evidence="1">2022CK-00830</strain>
    </source>
</reference>
<dbReference type="Gene3D" id="3.40.50.150">
    <property type="entry name" value="Vaccinia Virus protein VP39"/>
    <property type="match status" value="1"/>
</dbReference>
<dbReference type="Proteomes" id="UP001221519">
    <property type="component" value="Chromosome"/>
</dbReference>
<dbReference type="AlphaFoldDB" id="A0AAX3N2Q8"/>
<dbReference type="GO" id="GO:0008168">
    <property type="term" value="F:methyltransferase activity"/>
    <property type="evidence" value="ECO:0007669"/>
    <property type="project" value="UniProtKB-KW"/>
</dbReference>
<evidence type="ECO:0000313" key="1">
    <source>
        <dbReference type="EMBL" id="WDH84130.1"/>
    </source>
</evidence>
<proteinExistence type="predicted"/>
<evidence type="ECO:0000313" key="4">
    <source>
        <dbReference type="Proteomes" id="UP001221519"/>
    </source>
</evidence>
<keyword evidence="4" id="KW-1185">Reference proteome</keyword>